<dbReference type="InterPro" id="IPR039424">
    <property type="entry name" value="SBP_5"/>
</dbReference>
<dbReference type="SUPFAM" id="SSF53850">
    <property type="entry name" value="Periplasmic binding protein-like II"/>
    <property type="match status" value="1"/>
</dbReference>
<evidence type="ECO:0000313" key="4">
    <source>
        <dbReference type="Proteomes" id="UP000668403"/>
    </source>
</evidence>
<dbReference type="GO" id="GO:0042597">
    <property type="term" value="C:periplasmic space"/>
    <property type="evidence" value="ECO:0007669"/>
    <property type="project" value="UniProtKB-ARBA"/>
</dbReference>
<dbReference type="Gene3D" id="3.40.190.10">
    <property type="entry name" value="Periplasmic binding protein-like II"/>
    <property type="match status" value="1"/>
</dbReference>
<proteinExistence type="predicted"/>
<keyword evidence="4" id="KW-1185">Reference proteome</keyword>
<evidence type="ECO:0000256" key="1">
    <source>
        <dbReference type="SAM" id="SignalP"/>
    </source>
</evidence>
<dbReference type="PROSITE" id="PS51257">
    <property type="entry name" value="PROKAR_LIPOPROTEIN"/>
    <property type="match status" value="1"/>
</dbReference>
<dbReference type="RefSeq" id="WP_208236489.1">
    <property type="nucleotide sequence ID" value="NZ_BAAAQU010000001.1"/>
</dbReference>
<sequence>MNSKFGRRVATACALTAGGALALTGCFSGGSGGGGSTDDARISVAMLQPPNAGMSPFSDDIGKLTRLSIAETLVNLNTDLEIEPMLATEWEQTDDTTWVFTLRDDVTFQDGTPFTAETVKNSLDKAVEAAPPPRALNGVEISTEVTGEYEVTITTDAPDALIPNRLASGQLSMFAESAYGDDGTVNPEGTGTGPFVLTELNGTTTATLDRFEDYWDDPAILAGIDVSFVPDGAARAAAIRSGEADVAETIPVSQVSLLDEGQAHEVEMPRTTMLALNNSDGPFADPAVRAAARQAIDASGIIDSVYEGQADFSGGLLGPAIPWAADLRGDVSSDVAPAKVDGVPITIATYSDRAENPEILVQLESQLEAAGFEVTQDVREYISLETEMLDGAFDAVVYSRGTLLDTGDPLSFLAADFSCDGGYNMTQLCDENVDAIIERGSQAEAGPERQQATIDAETAILQQNAVIPIVNERVVQAETGTFVDIVRDPLERRLISTETKPAE</sequence>
<comment type="caution">
    <text evidence="3">The sequence shown here is derived from an EMBL/GenBank/DDBJ whole genome shotgun (WGS) entry which is preliminary data.</text>
</comment>
<dbReference type="AlphaFoldDB" id="A0A939QDG1"/>
<dbReference type="Proteomes" id="UP000668403">
    <property type="component" value="Unassembled WGS sequence"/>
</dbReference>
<dbReference type="Gene3D" id="3.10.105.10">
    <property type="entry name" value="Dipeptide-binding Protein, Domain 3"/>
    <property type="match status" value="1"/>
</dbReference>
<dbReference type="Pfam" id="PF00496">
    <property type="entry name" value="SBP_bac_5"/>
    <property type="match status" value="1"/>
</dbReference>
<dbReference type="CDD" id="cd08490">
    <property type="entry name" value="PBP2_NikA_DppA_OppA_like_3"/>
    <property type="match status" value="1"/>
</dbReference>
<dbReference type="PANTHER" id="PTHR30290">
    <property type="entry name" value="PERIPLASMIC BINDING COMPONENT OF ABC TRANSPORTER"/>
    <property type="match status" value="1"/>
</dbReference>
<reference evidence="3" key="1">
    <citation type="submission" date="2021-03" db="EMBL/GenBank/DDBJ databases">
        <title>Leucobacter chromiisoli sp. nov., isolated from chromium-containing soil of chemical plant.</title>
        <authorList>
            <person name="Xu Z."/>
        </authorList>
    </citation>
    <scope>NUCLEOTIDE SEQUENCE</scope>
    <source>
        <strain evidence="3">K 70/01</strain>
    </source>
</reference>
<protein>
    <submittedName>
        <fullName evidence="3">ABC transporter substrate-binding protein</fullName>
    </submittedName>
</protein>
<evidence type="ECO:0000259" key="2">
    <source>
        <dbReference type="Pfam" id="PF00496"/>
    </source>
</evidence>
<organism evidence="3 4">
    <name type="scientific">Leucobacter tardus</name>
    <dbReference type="NCBI Taxonomy" id="501483"/>
    <lineage>
        <taxon>Bacteria</taxon>
        <taxon>Bacillati</taxon>
        <taxon>Actinomycetota</taxon>
        <taxon>Actinomycetes</taxon>
        <taxon>Micrococcales</taxon>
        <taxon>Microbacteriaceae</taxon>
        <taxon>Leucobacter</taxon>
    </lineage>
</organism>
<gene>
    <name evidence="3" type="ORF">J4H85_02265</name>
</gene>
<name>A0A939QDG1_9MICO</name>
<dbReference type="GO" id="GO:0043190">
    <property type="term" value="C:ATP-binding cassette (ABC) transporter complex"/>
    <property type="evidence" value="ECO:0007669"/>
    <property type="project" value="InterPro"/>
</dbReference>
<feature type="chain" id="PRO_5037498101" evidence="1">
    <location>
        <begin position="23"/>
        <end position="503"/>
    </location>
</feature>
<dbReference type="GO" id="GO:0015833">
    <property type="term" value="P:peptide transport"/>
    <property type="evidence" value="ECO:0007669"/>
    <property type="project" value="TreeGrafter"/>
</dbReference>
<accession>A0A939QDG1</accession>
<dbReference type="InterPro" id="IPR000914">
    <property type="entry name" value="SBP_5_dom"/>
</dbReference>
<keyword evidence="1" id="KW-0732">Signal</keyword>
<feature type="domain" description="Solute-binding protein family 5" evidence="2">
    <location>
        <begin position="81"/>
        <end position="423"/>
    </location>
</feature>
<dbReference type="GO" id="GO:1904680">
    <property type="term" value="F:peptide transmembrane transporter activity"/>
    <property type="evidence" value="ECO:0007669"/>
    <property type="project" value="TreeGrafter"/>
</dbReference>
<feature type="signal peptide" evidence="1">
    <location>
        <begin position="1"/>
        <end position="22"/>
    </location>
</feature>
<dbReference type="PIRSF" id="PIRSF002741">
    <property type="entry name" value="MppA"/>
    <property type="match status" value="1"/>
</dbReference>
<dbReference type="EMBL" id="JAGFBF010000001">
    <property type="protein sequence ID" value="MBO2988825.1"/>
    <property type="molecule type" value="Genomic_DNA"/>
</dbReference>
<evidence type="ECO:0000313" key="3">
    <source>
        <dbReference type="EMBL" id="MBO2988825.1"/>
    </source>
</evidence>
<dbReference type="PANTHER" id="PTHR30290:SF65">
    <property type="entry name" value="MONOACYL PHOSPHATIDYLINOSITOL TETRAMANNOSIDE-BINDING PROTEIN LPQW-RELATED"/>
    <property type="match status" value="1"/>
</dbReference>
<dbReference type="InterPro" id="IPR030678">
    <property type="entry name" value="Peptide/Ni-bd"/>
</dbReference>